<accession>A0ABQ0LMQ3</accession>
<protein>
    <submittedName>
        <fullName evidence="2">Uncharacterized protein</fullName>
    </submittedName>
</protein>
<keyword evidence="3" id="KW-1185">Reference proteome</keyword>
<evidence type="ECO:0000313" key="3">
    <source>
        <dbReference type="Proteomes" id="UP000815677"/>
    </source>
</evidence>
<organism evidence="2 3">
    <name type="scientific">Mycena chlorophos</name>
    <name type="common">Agaric fungus</name>
    <name type="synonym">Agaricus chlorophos</name>
    <dbReference type="NCBI Taxonomy" id="658473"/>
    <lineage>
        <taxon>Eukaryota</taxon>
        <taxon>Fungi</taxon>
        <taxon>Dikarya</taxon>
        <taxon>Basidiomycota</taxon>
        <taxon>Agaricomycotina</taxon>
        <taxon>Agaricomycetes</taxon>
        <taxon>Agaricomycetidae</taxon>
        <taxon>Agaricales</taxon>
        <taxon>Marasmiineae</taxon>
        <taxon>Mycenaceae</taxon>
        <taxon>Mycena</taxon>
    </lineage>
</organism>
<name>A0ABQ0LMQ3_MYCCL</name>
<dbReference type="Proteomes" id="UP000815677">
    <property type="component" value="Unassembled WGS sequence"/>
</dbReference>
<dbReference type="EMBL" id="DF847715">
    <property type="protein sequence ID" value="GAT52306.1"/>
    <property type="molecule type" value="Genomic_DNA"/>
</dbReference>
<feature type="compositionally biased region" description="Basic and acidic residues" evidence="1">
    <location>
        <begin position="149"/>
        <end position="178"/>
    </location>
</feature>
<feature type="region of interest" description="Disordered" evidence="1">
    <location>
        <begin position="22"/>
        <end position="59"/>
    </location>
</feature>
<gene>
    <name evidence="2" type="ORF">MCHLO_09370</name>
</gene>
<evidence type="ECO:0000256" key="1">
    <source>
        <dbReference type="SAM" id="MobiDB-lite"/>
    </source>
</evidence>
<feature type="region of interest" description="Disordered" evidence="1">
    <location>
        <begin position="86"/>
        <end position="178"/>
    </location>
</feature>
<feature type="compositionally biased region" description="Basic and acidic residues" evidence="1">
    <location>
        <begin position="101"/>
        <end position="141"/>
    </location>
</feature>
<reference evidence="2" key="1">
    <citation type="submission" date="2014-09" db="EMBL/GenBank/DDBJ databases">
        <title>Genome sequence of the luminous mushroom Mycena chlorophos for searching fungal bioluminescence genes.</title>
        <authorList>
            <person name="Tanaka Y."/>
            <person name="Kasuga D."/>
            <person name="Oba Y."/>
            <person name="Hase S."/>
            <person name="Sato K."/>
            <person name="Oba Y."/>
            <person name="Sakakibara Y."/>
        </authorList>
    </citation>
    <scope>NUCLEOTIDE SEQUENCE</scope>
</reference>
<proteinExistence type="predicted"/>
<evidence type="ECO:0000313" key="2">
    <source>
        <dbReference type="EMBL" id="GAT52306.1"/>
    </source>
</evidence>
<sequence length="178" mass="19286">MKREGRTDLELLRQRRTKYTHRVRGVLLPSGERTPRGAGSVKDVLERPAPRPRACGRRQAVRPSDALRCAAATECTVIIPPAAQPITVPRATGGYPEEGGGVEHDVGPAAREADPAELAPVHDCEDGDVHGGGCDEGRDVQEGPDGDAPETRAGEFGAEERVEEERDERIKGRRTDHM</sequence>